<protein>
    <submittedName>
        <fullName evidence="1">Uncharacterized protein</fullName>
    </submittedName>
</protein>
<gene>
    <name evidence="1" type="ORF">S01H1_19831</name>
</gene>
<accession>X0UCS1</accession>
<dbReference type="AlphaFoldDB" id="X0UCS1"/>
<reference evidence="1" key="1">
    <citation type="journal article" date="2014" name="Front. Microbiol.">
        <title>High frequency of phylogenetically diverse reductive dehalogenase-homologous genes in deep subseafloor sedimentary metagenomes.</title>
        <authorList>
            <person name="Kawai M."/>
            <person name="Futagami T."/>
            <person name="Toyoda A."/>
            <person name="Takaki Y."/>
            <person name="Nishi S."/>
            <person name="Hori S."/>
            <person name="Arai W."/>
            <person name="Tsubouchi T."/>
            <person name="Morono Y."/>
            <person name="Uchiyama I."/>
            <person name="Ito T."/>
            <person name="Fujiyama A."/>
            <person name="Inagaki F."/>
            <person name="Takami H."/>
        </authorList>
    </citation>
    <scope>NUCLEOTIDE SEQUENCE</scope>
    <source>
        <strain evidence="1">Expedition CK06-06</strain>
    </source>
</reference>
<comment type="caution">
    <text evidence="1">The sequence shown here is derived from an EMBL/GenBank/DDBJ whole genome shotgun (WGS) entry which is preliminary data.</text>
</comment>
<sequence>HVIPVVFPSKRTQKGVRGPAAVDNQCIDGFVDRV</sequence>
<name>X0UCS1_9ZZZZ</name>
<organism evidence="1">
    <name type="scientific">marine sediment metagenome</name>
    <dbReference type="NCBI Taxonomy" id="412755"/>
    <lineage>
        <taxon>unclassified sequences</taxon>
        <taxon>metagenomes</taxon>
        <taxon>ecological metagenomes</taxon>
    </lineage>
</organism>
<feature type="non-terminal residue" evidence="1">
    <location>
        <position position="1"/>
    </location>
</feature>
<evidence type="ECO:0000313" key="1">
    <source>
        <dbReference type="EMBL" id="GAF97111.1"/>
    </source>
</evidence>
<proteinExistence type="predicted"/>
<dbReference type="EMBL" id="BARS01010763">
    <property type="protein sequence ID" value="GAF97111.1"/>
    <property type="molecule type" value="Genomic_DNA"/>
</dbReference>